<dbReference type="Proteomes" id="UP000188605">
    <property type="component" value="Unassembled WGS sequence"/>
</dbReference>
<organism evidence="1 2">
    <name type="scientific">Candidatus Epulonipiscium fishelsonii</name>
    <dbReference type="NCBI Taxonomy" id="77094"/>
    <lineage>
        <taxon>Bacteria</taxon>
        <taxon>Bacillati</taxon>
        <taxon>Bacillota</taxon>
        <taxon>Clostridia</taxon>
        <taxon>Lachnospirales</taxon>
        <taxon>Lachnospiraceae</taxon>
        <taxon>Candidatus Epulonipiscium</taxon>
    </lineage>
</organism>
<reference evidence="1" key="1">
    <citation type="submission" date="2016-08" db="EMBL/GenBank/DDBJ databases">
        <authorList>
            <person name="Ngugi D.K."/>
            <person name="Miyake S."/>
            <person name="Stingl U."/>
        </authorList>
    </citation>
    <scope>NUCLEOTIDE SEQUENCE</scope>
    <source>
        <strain evidence="1">SCG-B11WGA-EpuloA1</strain>
    </source>
</reference>
<accession>A0ACC8XB86</accession>
<dbReference type="EMBL" id="LJDB01000061">
    <property type="protein sequence ID" value="ONI39691.1"/>
    <property type="molecule type" value="Genomic_DNA"/>
</dbReference>
<keyword evidence="2" id="KW-1185">Reference proteome</keyword>
<evidence type="ECO:0000313" key="1">
    <source>
        <dbReference type="EMBL" id="ONI39691.1"/>
    </source>
</evidence>
<gene>
    <name evidence="1" type="ORF">AN396_07410</name>
</gene>
<proteinExistence type="predicted"/>
<protein>
    <submittedName>
        <fullName evidence="1">Uncharacterized protein</fullName>
    </submittedName>
</protein>
<evidence type="ECO:0000313" key="2">
    <source>
        <dbReference type="Proteomes" id="UP000188605"/>
    </source>
</evidence>
<sequence>MNKIETLKSLAKISFTSFILVIYFYIIYKQIIISDALFLSGVLYMCVALFSLVRYCGGFDISIYSFKKIFDREMDKMQALHEYTNQNPYNKSYKELLIISIIFIVVGHILSLK</sequence>
<name>A0ACC8XB86_9FIRM</name>
<comment type="caution">
    <text evidence="1">The sequence shown here is derived from an EMBL/GenBank/DDBJ whole genome shotgun (WGS) entry which is preliminary data.</text>
</comment>